<evidence type="ECO:0000313" key="4">
    <source>
        <dbReference type="Proteomes" id="UP000527355"/>
    </source>
</evidence>
<feature type="compositionally biased region" description="Low complexity" evidence="1">
    <location>
        <begin position="107"/>
        <end position="116"/>
    </location>
</feature>
<feature type="chain" id="PRO_5029719142" evidence="2">
    <location>
        <begin position="20"/>
        <end position="148"/>
    </location>
</feature>
<protein>
    <submittedName>
        <fullName evidence="3">Uncharacterized protein</fullName>
    </submittedName>
</protein>
<gene>
    <name evidence="3" type="ORF">mMyoMyo1_009553</name>
</gene>
<sequence>MFLGGLPALGAAFVPSGSASCCPQPSFPGVGARAGRHPPAPQKAVRCSEGVGGADSRAGSAPGPRLSPGEGAGLTSRPVCETLEAEEQGEGTSHPAGGGRSAPAAVWWGLAGAAPGEEGGEEGGPPSGSGLWPVDLICTWRALLSGML</sequence>
<name>A0A7J7SCB2_MYOMY</name>
<proteinExistence type="predicted"/>
<keyword evidence="2" id="KW-0732">Signal</keyword>
<comment type="caution">
    <text evidence="3">The sequence shown here is derived from an EMBL/GenBank/DDBJ whole genome shotgun (WGS) entry which is preliminary data.</text>
</comment>
<evidence type="ECO:0000313" key="3">
    <source>
        <dbReference type="EMBL" id="KAF6286003.1"/>
    </source>
</evidence>
<organism evidence="3 4">
    <name type="scientific">Myotis myotis</name>
    <name type="common">Greater mouse-eared bat</name>
    <name type="synonym">Vespertilio myotis</name>
    <dbReference type="NCBI Taxonomy" id="51298"/>
    <lineage>
        <taxon>Eukaryota</taxon>
        <taxon>Metazoa</taxon>
        <taxon>Chordata</taxon>
        <taxon>Craniata</taxon>
        <taxon>Vertebrata</taxon>
        <taxon>Euteleostomi</taxon>
        <taxon>Mammalia</taxon>
        <taxon>Eutheria</taxon>
        <taxon>Laurasiatheria</taxon>
        <taxon>Chiroptera</taxon>
        <taxon>Yangochiroptera</taxon>
        <taxon>Vespertilionidae</taxon>
        <taxon>Myotis</taxon>
    </lineage>
</organism>
<dbReference type="Proteomes" id="UP000527355">
    <property type="component" value="Unassembled WGS sequence"/>
</dbReference>
<evidence type="ECO:0000256" key="1">
    <source>
        <dbReference type="SAM" id="MobiDB-lite"/>
    </source>
</evidence>
<reference evidence="3 4" key="1">
    <citation type="journal article" date="2020" name="Nature">
        <title>Six reference-quality genomes reveal evolution of bat adaptations.</title>
        <authorList>
            <person name="Jebb D."/>
            <person name="Huang Z."/>
            <person name="Pippel M."/>
            <person name="Hughes G.M."/>
            <person name="Lavrichenko K."/>
            <person name="Devanna P."/>
            <person name="Winkler S."/>
            <person name="Jermiin L.S."/>
            <person name="Skirmuntt E.C."/>
            <person name="Katzourakis A."/>
            <person name="Burkitt-Gray L."/>
            <person name="Ray D.A."/>
            <person name="Sullivan K.A.M."/>
            <person name="Roscito J.G."/>
            <person name="Kirilenko B.M."/>
            <person name="Davalos L.M."/>
            <person name="Corthals A.P."/>
            <person name="Power M.L."/>
            <person name="Jones G."/>
            <person name="Ransome R.D."/>
            <person name="Dechmann D.K.N."/>
            <person name="Locatelli A.G."/>
            <person name="Puechmaille S.J."/>
            <person name="Fedrigo O."/>
            <person name="Jarvis E.D."/>
            <person name="Hiller M."/>
            <person name="Vernes S.C."/>
            <person name="Myers E.W."/>
            <person name="Teeling E.C."/>
        </authorList>
    </citation>
    <scope>NUCLEOTIDE SEQUENCE [LARGE SCALE GENOMIC DNA]</scope>
    <source>
        <strain evidence="3">MMyoMyo1</strain>
        <tissue evidence="3">Flight muscle</tissue>
    </source>
</reference>
<accession>A0A7J7SCB2</accession>
<keyword evidence="4" id="KW-1185">Reference proteome</keyword>
<feature type="signal peptide" evidence="2">
    <location>
        <begin position="1"/>
        <end position="19"/>
    </location>
</feature>
<feature type="region of interest" description="Disordered" evidence="1">
    <location>
        <begin position="31"/>
        <end position="129"/>
    </location>
</feature>
<dbReference type="EMBL" id="JABWUV010000019">
    <property type="protein sequence ID" value="KAF6286003.1"/>
    <property type="molecule type" value="Genomic_DNA"/>
</dbReference>
<dbReference type="AlphaFoldDB" id="A0A7J7SCB2"/>
<evidence type="ECO:0000256" key="2">
    <source>
        <dbReference type="SAM" id="SignalP"/>
    </source>
</evidence>